<evidence type="ECO:0000256" key="1">
    <source>
        <dbReference type="SAM" id="MobiDB-lite"/>
    </source>
</evidence>
<proteinExistence type="predicted"/>
<feature type="compositionally biased region" description="Basic and acidic residues" evidence="1">
    <location>
        <begin position="141"/>
        <end position="150"/>
    </location>
</feature>
<comment type="caution">
    <text evidence="2">The sequence shown here is derived from an EMBL/GenBank/DDBJ whole genome shotgun (WGS) entry which is preliminary data.</text>
</comment>
<feature type="region of interest" description="Disordered" evidence="1">
    <location>
        <begin position="96"/>
        <end position="158"/>
    </location>
</feature>
<feature type="compositionally biased region" description="Gly residues" evidence="1">
    <location>
        <begin position="195"/>
        <end position="210"/>
    </location>
</feature>
<dbReference type="AlphaFoldDB" id="A0A9W6WVX1"/>
<evidence type="ECO:0000313" key="3">
    <source>
        <dbReference type="Proteomes" id="UP001165083"/>
    </source>
</evidence>
<dbReference type="EMBL" id="BSXW01000789">
    <property type="protein sequence ID" value="GMF29653.1"/>
    <property type="molecule type" value="Genomic_DNA"/>
</dbReference>
<protein>
    <submittedName>
        <fullName evidence="2">Unnamed protein product</fullName>
    </submittedName>
</protein>
<keyword evidence="3" id="KW-1185">Reference proteome</keyword>
<feature type="compositionally biased region" description="Low complexity" evidence="1">
    <location>
        <begin position="234"/>
        <end position="260"/>
    </location>
</feature>
<feature type="compositionally biased region" description="Basic and acidic residues" evidence="1">
    <location>
        <begin position="215"/>
        <end position="232"/>
    </location>
</feature>
<feature type="region of interest" description="Disordered" evidence="1">
    <location>
        <begin position="183"/>
        <end position="260"/>
    </location>
</feature>
<name>A0A9W6WVX1_9STRA</name>
<sequence length="260" mass="27108">MRFTRFMIRGRTGLDDKEVGSLGRAVADARQDEARDGVLVADHGDQLGALAHLRRFAKISEDQPQIAIWCAQKMGRHKTATAFSEDVGRDVGHARNDFVRVGSAPPAGPRDAPRRRRRAQECGADVQPQAQGQGGVQGLRGRAESQEARGRGRPQALGRRRAVCVAAGRCACAEHCHVQPRGGAAAAGHASSGAADGGQAGAQTRGGGADVVGDPVHDAGHAHRDVVRRDDAWTNDAGADAAAPTADEDCAATAANAEEV</sequence>
<reference evidence="2" key="1">
    <citation type="submission" date="2023-04" db="EMBL/GenBank/DDBJ databases">
        <title>Phytophthora lilii NBRC 32176.</title>
        <authorList>
            <person name="Ichikawa N."/>
            <person name="Sato H."/>
            <person name="Tonouchi N."/>
        </authorList>
    </citation>
    <scope>NUCLEOTIDE SEQUENCE</scope>
    <source>
        <strain evidence="2">NBRC 32176</strain>
    </source>
</reference>
<dbReference type="Proteomes" id="UP001165083">
    <property type="component" value="Unassembled WGS sequence"/>
</dbReference>
<organism evidence="2 3">
    <name type="scientific">Phytophthora lilii</name>
    <dbReference type="NCBI Taxonomy" id="2077276"/>
    <lineage>
        <taxon>Eukaryota</taxon>
        <taxon>Sar</taxon>
        <taxon>Stramenopiles</taxon>
        <taxon>Oomycota</taxon>
        <taxon>Peronosporomycetes</taxon>
        <taxon>Peronosporales</taxon>
        <taxon>Peronosporaceae</taxon>
        <taxon>Phytophthora</taxon>
    </lineage>
</organism>
<accession>A0A9W6WVX1</accession>
<gene>
    <name evidence="2" type="ORF">Plil01_001260600</name>
</gene>
<evidence type="ECO:0000313" key="2">
    <source>
        <dbReference type="EMBL" id="GMF29653.1"/>
    </source>
</evidence>
<feature type="compositionally biased region" description="Low complexity" evidence="1">
    <location>
        <begin position="183"/>
        <end position="194"/>
    </location>
</feature>